<dbReference type="InterPro" id="IPR011701">
    <property type="entry name" value="MFS"/>
</dbReference>
<feature type="transmembrane region" description="Helical" evidence="6">
    <location>
        <begin position="103"/>
        <end position="125"/>
    </location>
</feature>
<evidence type="ECO:0000256" key="1">
    <source>
        <dbReference type="ARBA" id="ARBA00004141"/>
    </source>
</evidence>
<comment type="subcellular location">
    <subcellularLocation>
        <location evidence="1">Membrane</location>
        <topology evidence="1">Multi-pass membrane protein</topology>
    </subcellularLocation>
</comment>
<evidence type="ECO:0000259" key="7">
    <source>
        <dbReference type="PROSITE" id="PS50850"/>
    </source>
</evidence>
<comment type="caution">
    <text evidence="8">The sequence shown here is derived from an EMBL/GenBank/DDBJ whole genome shotgun (WGS) entry which is preliminary data.</text>
</comment>
<dbReference type="Proteomes" id="UP001285354">
    <property type="component" value="Unassembled WGS sequence"/>
</dbReference>
<sequence length="250" mass="28360">MILKRWRASMWFPLMMVAWGVTMTLTGLVTNFRGLVIARVFLGATESGLFPGVNYYITLWYPRRECAFRAAVFFSAATVAGAFGGLLARAINEMSGVGGKPGWAWIFILEGILTVLVSIVAFFVMADNPETATFLTPEETKEVHLRLKQDNDSLAHHFETRFMIDALTDWKIWMQSVYRNQDKPRYSLGHGICLGFLGISLAIVALQMFILTYINKLRDGEHPSPREYTSEMKKAEMDKGDRASFFRYTV</sequence>
<proteinExistence type="predicted"/>
<dbReference type="InterPro" id="IPR036259">
    <property type="entry name" value="MFS_trans_sf"/>
</dbReference>
<dbReference type="AlphaFoldDB" id="A0AAD9SVU5"/>
<evidence type="ECO:0000313" key="9">
    <source>
        <dbReference type="Proteomes" id="UP001285354"/>
    </source>
</evidence>
<dbReference type="PROSITE" id="PS50850">
    <property type="entry name" value="MFS"/>
    <property type="match status" value="1"/>
</dbReference>
<evidence type="ECO:0000256" key="4">
    <source>
        <dbReference type="ARBA" id="ARBA00022989"/>
    </source>
</evidence>
<name>A0AAD9SVU5_9HELO</name>
<dbReference type="PANTHER" id="PTHR43791">
    <property type="entry name" value="PERMEASE-RELATED"/>
    <property type="match status" value="1"/>
</dbReference>
<evidence type="ECO:0000313" key="8">
    <source>
        <dbReference type="EMBL" id="KAK2624059.1"/>
    </source>
</evidence>
<feature type="transmembrane region" description="Helical" evidence="6">
    <location>
        <begin position="70"/>
        <end position="91"/>
    </location>
</feature>
<dbReference type="GO" id="GO:0022857">
    <property type="term" value="F:transmembrane transporter activity"/>
    <property type="evidence" value="ECO:0007669"/>
    <property type="project" value="InterPro"/>
</dbReference>
<dbReference type="SUPFAM" id="SSF103473">
    <property type="entry name" value="MFS general substrate transporter"/>
    <property type="match status" value="1"/>
</dbReference>
<feature type="transmembrane region" description="Helical" evidence="6">
    <location>
        <begin position="36"/>
        <end position="58"/>
    </location>
</feature>
<keyword evidence="4 6" id="KW-1133">Transmembrane helix</keyword>
<keyword evidence="9" id="KW-1185">Reference proteome</keyword>
<dbReference type="PANTHER" id="PTHR43791:SF57">
    <property type="entry name" value="MAJOR FACILITATOR SUPERFAMILY (MFS) PROFILE DOMAIN-CONTAINING PROTEIN"/>
    <property type="match status" value="1"/>
</dbReference>
<organism evidence="8 9">
    <name type="scientific">Diplocarpon rosae</name>
    <dbReference type="NCBI Taxonomy" id="946125"/>
    <lineage>
        <taxon>Eukaryota</taxon>
        <taxon>Fungi</taxon>
        <taxon>Dikarya</taxon>
        <taxon>Ascomycota</taxon>
        <taxon>Pezizomycotina</taxon>
        <taxon>Leotiomycetes</taxon>
        <taxon>Helotiales</taxon>
        <taxon>Drepanopezizaceae</taxon>
        <taxon>Diplocarpon</taxon>
    </lineage>
</organism>
<dbReference type="Gene3D" id="1.20.1250.20">
    <property type="entry name" value="MFS general substrate transporter like domains"/>
    <property type="match status" value="1"/>
</dbReference>
<keyword evidence="5 6" id="KW-0472">Membrane</keyword>
<dbReference type="InterPro" id="IPR020846">
    <property type="entry name" value="MFS_dom"/>
</dbReference>
<evidence type="ECO:0000256" key="6">
    <source>
        <dbReference type="SAM" id="Phobius"/>
    </source>
</evidence>
<evidence type="ECO:0000256" key="3">
    <source>
        <dbReference type="ARBA" id="ARBA00022692"/>
    </source>
</evidence>
<feature type="transmembrane region" description="Helical" evidence="6">
    <location>
        <begin position="12"/>
        <end position="30"/>
    </location>
</feature>
<dbReference type="Pfam" id="PF07690">
    <property type="entry name" value="MFS_1"/>
    <property type="match status" value="1"/>
</dbReference>
<keyword evidence="2" id="KW-0813">Transport</keyword>
<protein>
    <recommendedName>
        <fullName evidence="7">Major facilitator superfamily (MFS) profile domain-containing protein</fullName>
    </recommendedName>
</protein>
<reference evidence="8" key="1">
    <citation type="submission" date="2023-06" db="EMBL/GenBank/DDBJ databases">
        <title>Draft genome of Marssonina rosae.</title>
        <authorList>
            <person name="Cheng Q."/>
        </authorList>
    </citation>
    <scope>NUCLEOTIDE SEQUENCE</scope>
    <source>
        <strain evidence="8">R4</strain>
    </source>
</reference>
<dbReference type="EMBL" id="JAUBYV010000011">
    <property type="protein sequence ID" value="KAK2624059.1"/>
    <property type="molecule type" value="Genomic_DNA"/>
</dbReference>
<accession>A0AAD9SVU5</accession>
<feature type="transmembrane region" description="Helical" evidence="6">
    <location>
        <begin position="188"/>
        <end position="214"/>
    </location>
</feature>
<feature type="domain" description="Major facilitator superfamily (MFS) profile" evidence="7">
    <location>
        <begin position="1"/>
        <end position="250"/>
    </location>
</feature>
<gene>
    <name evidence="8" type="ORF">QTJ16_006693</name>
</gene>
<keyword evidence="3 6" id="KW-0812">Transmembrane</keyword>
<evidence type="ECO:0000256" key="5">
    <source>
        <dbReference type="ARBA" id="ARBA00023136"/>
    </source>
</evidence>
<evidence type="ECO:0000256" key="2">
    <source>
        <dbReference type="ARBA" id="ARBA00022448"/>
    </source>
</evidence>
<dbReference type="GO" id="GO:0016020">
    <property type="term" value="C:membrane"/>
    <property type="evidence" value="ECO:0007669"/>
    <property type="project" value="UniProtKB-SubCell"/>
</dbReference>